<reference evidence="7" key="1">
    <citation type="submission" date="2013-04" db="EMBL/GenBank/DDBJ databases">
        <title>The genome sequencing project of 58 acetic acid bacteria.</title>
        <authorList>
            <person name="Okamoto-Kainuma A."/>
            <person name="Ishikawa M."/>
            <person name="Umino S."/>
            <person name="Koizumi Y."/>
            <person name="Shiwa Y."/>
            <person name="Yoshikawa H."/>
            <person name="Matsutani M."/>
            <person name="Matsushita K."/>
        </authorList>
    </citation>
    <scope>NUCLEOTIDE SEQUENCE</scope>
    <source>
        <strain evidence="7">NBRC 106556</strain>
    </source>
</reference>
<dbReference type="EMBL" id="BAQB01000022">
    <property type="protein sequence ID" value="GBR47415.1"/>
    <property type="molecule type" value="Genomic_DNA"/>
</dbReference>
<protein>
    <submittedName>
        <fullName evidence="7">Monooxygenase</fullName>
    </submittedName>
</protein>
<evidence type="ECO:0000256" key="4">
    <source>
        <dbReference type="ARBA" id="ARBA00023033"/>
    </source>
</evidence>
<proteinExistence type="inferred from homology"/>
<gene>
    <name evidence="7" type="ORF">AA106556_1441</name>
</gene>
<dbReference type="Gene3D" id="3.20.20.30">
    <property type="entry name" value="Luciferase-like domain"/>
    <property type="match status" value="1"/>
</dbReference>
<evidence type="ECO:0000256" key="1">
    <source>
        <dbReference type="ARBA" id="ARBA00022630"/>
    </source>
</evidence>
<organism evidence="7 8">
    <name type="scientific">Neokomagataea tanensis NBRC 106556</name>
    <dbReference type="NCBI Taxonomy" id="1223519"/>
    <lineage>
        <taxon>Bacteria</taxon>
        <taxon>Pseudomonadati</taxon>
        <taxon>Pseudomonadota</taxon>
        <taxon>Alphaproteobacteria</taxon>
        <taxon>Acetobacterales</taxon>
        <taxon>Acetobacteraceae</taxon>
        <taxon>Neokomagataea</taxon>
    </lineage>
</organism>
<dbReference type="PANTHER" id="PTHR30011:SF16">
    <property type="entry name" value="C2H2 FINGER DOMAIN TRANSCRIPTION FACTOR (EUROFUNG)-RELATED"/>
    <property type="match status" value="1"/>
</dbReference>
<keyword evidence="8" id="KW-1185">Reference proteome</keyword>
<dbReference type="NCBIfam" id="TIGR03860">
    <property type="entry name" value="FMN_nitrolo"/>
    <property type="match status" value="1"/>
</dbReference>
<keyword evidence="2" id="KW-0288">FMN</keyword>
<dbReference type="Proteomes" id="UP001062443">
    <property type="component" value="Unassembled WGS sequence"/>
</dbReference>
<comment type="similarity">
    <text evidence="5">Belongs to the NtaA/SnaA/DszA monooxygenase family.</text>
</comment>
<sequence length="459" mass="51087">MSEILFNAFDMTCVSHQASGLWRHPQDQADQYNTISYWTNLAQTLERGLFDGLFIADVLGMYDVYGGGPQAALRNASQVPVNDPAMTIAAMAAVTNNLGFGLTATLSFEHPYPFARRMSTLDHLTNGRVGWNIVTGYLNSAAKGVGHAKQAGHDTRYEIAHDYLDVVTKLWNQSWDDGAVLRDRERGIFTDPDKVRRIEHNGPHFSIDAIHLCEPSPQRTPVLYQAGTSKKGRNFAAQFAECVFLAGPSALVARDAVRALRTEAAHFGRPREALKIFSLITIITDVDDASAQTKYEEYRQYVSFEGALTLMSGWTGVDFSTYAPDEPIKHIRNDAIHSAIDSLTVADPDRVWTIRELAEHAAIGGLGVTFVGGPQTIADKLEAWVDETDVDGFNLAYAVTPGSFNDFIDHIVPELQRRGRYKTAYKPGTLREKLFDTSEFQFVKGTRRESTETYVKRRP</sequence>
<evidence type="ECO:0000313" key="8">
    <source>
        <dbReference type="Proteomes" id="UP001062443"/>
    </source>
</evidence>
<dbReference type="SUPFAM" id="SSF51679">
    <property type="entry name" value="Bacterial luciferase-like"/>
    <property type="match status" value="1"/>
</dbReference>
<feature type="domain" description="Luciferase-like" evidence="6">
    <location>
        <begin position="24"/>
        <end position="386"/>
    </location>
</feature>
<keyword evidence="3" id="KW-0560">Oxidoreductase</keyword>
<keyword evidence="1" id="KW-0285">Flavoprotein</keyword>
<evidence type="ECO:0000313" key="7">
    <source>
        <dbReference type="EMBL" id="GBR47415.1"/>
    </source>
</evidence>
<dbReference type="InterPro" id="IPR036661">
    <property type="entry name" value="Luciferase-like_sf"/>
</dbReference>
<dbReference type="Pfam" id="PF00296">
    <property type="entry name" value="Bac_luciferase"/>
    <property type="match status" value="1"/>
</dbReference>
<dbReference type="RefSeq" id="WP_174523592.1">
    <property type="nucleotide sequence ID" value="NZ_BAQB01000022.1"/>
</dbReference>
<comment type="caution">
    <text evidence="7">The sequence shown here is derived from an EMBL/GenBank/DDBJ whole genome shotgun (WGS) entry which is preliminary data.</text>
</comment>
<keyword evidence="4 7" id="KW-0503">Monooxygenase</keyword>
<dbReference type="InterPro" id="IPR016215">
    <property type="entry name" value="NTA_MOA"/>
</dbReference>
<dbReference type="InterPro" id="IPR011251">
    <property type="entry name" value="Luciferase-like_dom"/>
</dbReference>
<evidence type="ECO:0000256" key="3">
    <source>
        <dbReference type="ARBA" id="ARBA00023002"/>
    </source>
</evidence>
<evidence type="ECO:0000256" key="2">
    <source>
        <dbReference type="ARBA" id="ARBA00022643"/>
    </source>
</evidence>
<accession>A0ABQ0QJU9</accession>
<dbReference type="InterPro" id="IPR051260">
    <property type="entry name" value="Diverse_substr_monoxygenases"/>
</dbReference>
<evidence type="ECO:0000256" key="5">
    <source>
        <dbReference type="ARBA" id="ARBA00033748"/>
    </source>
</evidence>
<evidence type="ECO:0000259" key="6">
    <source>
        <dbReference type="Pfam" id="PF00296"/>
    </source>
</evidence>
<dbReference type="GO" id="GO:0004497">
    <property type="term" value="F:monooxygenase activity"/>
    <property type="evidence" value="ECO:0007669"/>
    <property type="project" value="UniProtKB-KW"/>
</dbReference>
<name>A0ABQ0QJU9_9PROT</name>
<dbReference type="PIRSF" id="PIRSF000337">
    <property type="entry name" value="NTA_MOA"/>
    <property type="match status" value="1"/>
</dbReference>
<dbReference type="PANTHER" id="PTHR30011">
    <property type="entry name" value="ALKANESULFONATE MONOOXYGENASE-RELATED"/>
    <property type="match status" value="1"/>
</dbReference>